<dbReference type="Proteomes" id="UP001432027">
    <property type="component" value="Unassembled WGS sequence"/>
</dbReference>
<feature type="non-terminal residue" evidence="2">
    <location>
        <position position="85"/>
    </location>
</feature>
<evidence type="ECO:0000256" key="1">
    <source>
        <dbReference type="SAM" id="SignalP"/>
    </source>
</evidence>
<keyword evidence="3" id="KW-1185">Reference proteome</keyword>
<feature type="chain" id="PRO_5043663646" evidence="1">
    <location>
        <begin position="20"/>
        <end position="85"/>
    </location>
</feature>
<sequence>MAFWPIVVLQTALYCWADARSPKAVKSKELDSSFLNRLTIWWFTSMHITGSNRDLTMDDLFELNQGSTCDHIGAAFEKYWIPSMR</sequence>
<protein>
    <submittedName>
        <fullName evidence="2">Uncharacterized protein</fullName>
    </submittedName>
</protein>
<gene>
    <name evidence="2" type="ORF">PENTCL1PPCAC_16934</name>
</gene>
<accession>A0AAV5TKB6</accession>
<comment type="caution">
    <text evidence="2">The sequence shown here is derived from an EMBL/GenBank/DDBJ whole genome shotgun (WGS) entry which is preliminary data.</text>
</comment>
<reference evidence="2" key="1">
    <citation type="submission" date="2023-10" db="EMBL/GenBank/DDBJ databases">
        <title>Genome assembly of Pristionchus species.</title>
        <authorList>
            <person name="Yoshida K."/>
            <person name="Sommer R.J."/>
        </authorList>
    </citation>
    <scope>NUCLEOTIDE SEQUENCE</scope>
    <source>
        <strain evidence="2">RS0144</strain>
    </source>
</reference>
<dbReference type="EMBL" id="BTSX01000004">
    <property type="protein sequence ID" value="GMS94759.1"/>
    <property type="molecule type" value="Genomic_DNA"/>
</dbReference>
<evidence type="ECO:0000313" key="3">
    <source>
        <dbReference type="Proteomes" id="UP001432027"/>
    </source>
</evidence>
<proteinExistence type="predicted"/>
<name>A0AAV5TKB6_9BILA</name>
<dbReference type="AlphaFoldDB" id="A0AAV5TKB6"/>
<evidence type="ECO:0000313" key="2">
    <source>
        <dbReference type="EMBL" id="GMS94759.1"/>
    </source>
</evidence>
<keyword evidence="1" id="KW-0732">Signal</keyword>
<organism evidence="2 3">
    <name type="scientific">Pristionchus entomophagus</name>
    <dbReference type="NCBI Taxonomy" id="358040"/>
    <lineage>
        <taxon>Eukaryota</taxon>
        <taxon>Metazoa</taxon>
        <taxon>Ecdysozoa</taxon>
        <taxon>Nematoda</taxon>
        <taxon>Chromadorea</taxon>
        <taxon>Rhabditida</taxon>
        <taxon>Rhabditina</taxon>
        <taxon>Diplogasteromorpha</taxon>
        <taxon>Diplogasteroidea</taxon>
        <taxon>Neodiplogasteridae</taxon>
        <taxon>Pristionchus</taxon>
    </lineage>
</organism>
<feature type="signal peptide" evidence="1">
    <location>
        <begin position="1"/>
        <end position="19"/>
    </location>
</feature>